<proteinExistence type="predicted"/>
<feature type="domain" description="F-box" evidence="1">
    <location>
        <begin position="4"/>
        <end position="57"/>
    </location>
</feature>
<dbReference type="InterPro" id="IPR001810">
    <property type="entry name" value="F-box_dom"/>
</dbReference>
<comment type="caution">
    <text evidence="2">The sequence shown here is derived from an EMBL/GenBank/DDBJ whole genome shotgun (WGS) entry which is preliminary data.</text>
</comment>
<organism evidence="2 3">
    <name type="scientific">Elasticomyces elasticus</name>
    <dbReference type="NCBI Taxonomy" id="574655"/>
    <lineage>
        <taxon>Eukaryota</taxon>
        <taxon>Fungi</taxon>
        <taxon>Dikarya</taxon>
        <taxon>Ascomycota</taxon>
        <taxon>Pezizomycotina</taxon>
        <taxon>Dothideomycetes</taxon>
        <taxon>Dothideomycetidae</taxon>
        <taxon>Mycosphaerellales</taxon>
        <taxon>Teratosphaeriaceae</taxon>
        <taxon>Elasticomyces</taxon>
    </lineage>
</organism>
<evidence type="ECO:0000313" key="2">
    <source>
        <dbReference type="EMBL" id="KAK5698709.1"/>
    </source>
</evidence>
<accession>A0AAN7ZN64</accession>
<dbReference type="Proteomes" id="UP001310594">
    <property type="component" value="Unassembled WGS sequence"/>
</dbReference>
<evidence type="ECO:0000259" key="1">
    <source>
        <dbReference type="Pfam" id="PF13013"/>
    </source>
</evidence>
<evidence type="ECO:0000313" key="3">
    <source>
        <dbReference type="Proteomes" id="UP001310594"/>
    </source>
</evidence>
<dbReference type="Pfam" id="PF13013">
    <property type="entry name" value="F-box-like_2"/>
    <property type="match status" value="1"/>
</dbReference>
<protein>
    <recommendedName>
        <fullName evidence="1">F-box domain-containing protein</fullName>
    </recommendedName>
</protein>
<name>A0AAN7ZN64_9PEZI</name>
<gene>
    <name evidence="2" type="ORF">LTR97_006357</name>
</gene>
<dbReference type="EMBL" id="JAVRQU010000009">
    <property type="protein sequence ID" value="KAK5698709.1"/>
    <property type="molecule type" value="Genomic_DNA"/>
</dbReference>
<sequence>MEDNKLTTKAPPPAPARATLLSLPDELLLQIFHHCIPAELKFEQVVPGRSQRQIYHRFLLQAVVNRRYHSVAMTSFFDTYVHDVEATYATWQDSVYYYRSIPLRHDRIKKLKFSIEAYSLDTLRKAAADIEGYLETFPKLRGLKIHVRTSTHHDITPWLQRPKLSVWFIVRSWAQRNCGAVVYKYSVNPGFLQTKTCVSTMVGRGCDE</sequence>
<reference evidence="2" key="1">
    <citation type="submission" date="2023-08" db="EMBL/GenBank/DDBJ databases">
        <title>Black Yeasts Isolated from many extreme environments.</title>
        <authorList>
            <person name="Coleine C."/>
            <person name="Stajich J.E."/>
            <person name="Selbmann L."/>
        </authorList>
    </citation>
    <scope>NUCLEOTIDE SEQUENCE</scope>
    <source>
        <strain evidence="2">CCFEE 5810</strain>
    </source>
</reference>
<dbReference type="AlphaFoldDB" id="A0AAN7ZN64"/>